<protein>
    <submittedName>
        <fullName evidence="1">Uncharacterized protein</fullName>
    </submittedName>
</protein>
<evidence type="ECO:0000313" key="2">
    <source>
        <dbReference type="Proteomes" id="UP000800036"/>
    </source>
</evidence>
<proteinExistence type="predicted"/>
<name>A0A6A5UMP0_9PLEO</name>
<keyword evidence="2" id="KW-1185">Reference proteome</keyword>
<accession>A0A6A5UMP0</accession>
<organism evidence="1 2">
    <name type="scientific">Bimuria novae-zelandiae CBS 107.79</name>
    <dbReference type="NCBI Taxonomy" id="1447943"/>
    <lineage>
        <taxon>Eukaryota</taxon>
        <taxon>Fungi</taxon>
        <taxon>Dikarya</taxon>
        <taxon>Ascomycota</taxon>
        <taxon>Pezizomycotina</taxon>
        <taxon>Dothideomycetes</taxon>
        <taxon>Pleosporomycetidae</taxon>
        <taxon>Pleosporales</taxon>
        <taxon>Massarineae</taxon>
        <taxon>Didymosphaeriaceae</taxon>
        <taxon>Bimuria</taxon>
    </lineage>
</organism>
<dbReference type="AlphaFoldDB" id="A0A6A5UMP0"/>
<dbReference type="Proteomes" id="UP000800036">
    <property type="component" value="Unassembled WGS sequence"/>
</dbReference>
<dbReference type="EMBL" id="ML976753">
    <property type="protein sequence ID" value="KAF1965944.1"/>
    <property type="molecule type" value="Genomic_DNA"/>
</dbReference>
<evidence type="ECO:0000313" key="1">
    <source>
        <dbReference type="EMBL" id="KAF1965944.1"/>
    </source>
</evidence>
<gene>
    <name evidence="1" type="ORF">BU23DRAFT_335204</name>
</gene>
<reference evidence="1" key="1">
    <citation type="journal article" date="2020" name="Stud. Mycol.">
        <title>101 Dothideomycetes genomes: a test case for predicting lifestyles and emergence of pathogens.</title>
        <authorList>
            <person name="Haridas S."/>
            <person name="Albert R."/>
            <person name="Binder M."/>
            <person name="Bloem J."/>
            <person name="Labutti K."/>
            <person name="Salamov A."/>
            <person name="Andreopoulos B."/>
            <person name="Baker S."/>
            <person name="Barry K."/>
            <person name="Bills G."/>
            <person name="Bluhm B."/>
            <person name="Cannon C."/>
            <person name="Castanera R."/>
            <person name="Culley D."/>
            <person name="Daum C."/>
            <person name="Ezra D."/>
            <person name="Gonzalez J."/>
            <person name="Henrissat B."/>
            <person name="Kuo A."/>
            <person name="Liang C."/>
            <person name="Lipzen A."/>
            <person name="Lutzoni F."/>
            <person name="Magnuson J."/>
            <person name="Mondo S."/>
            <person name="Nolan M."/>
            <person name="Ohm R."/>
            <person name="Pangilinan J."/>
            <person name="Park H.-J."/>
            <person name="Ramirez L."/>
            <person name="Alfaro M."/>
            <person name="Sun H."/>
            <person name="Tritt A."/>
            <person name="Yoshinaga Y."/>
            <person name="Zwiers L.-H."/>
            <person name="Turgeon B."/>
            <person name="Goodwin S."/>
            <person name="Spatafora J."/>
            <person name="Crous P."/>
            <person name="Grigoriev I."/>
        </authorList>
    </citation>
    <scope>NUCLEOTIDE SEQUENCE</scope>
    <source>
        <strain evidence="1">CBS 107.79</strain>
    </source>
</reference>
<sequence length="108" mass="12825">MQASGRTARHCVHLNSRLRGAERWHRPRPSQIEIRWLCWFCWFPGRIVVLILLRTAIRRVARDARCFWASTYRNLTLTESPANYCYYRYRTLFLLSATPSLPSVLVRA</sequence>